<comment type="similarity">
    <text evidence="1">Belongs to the adenylyl cyclase class-3 family.</text>
</comment>
<feature type="compositionally biased region" description="Basic and acidic residues" evidence="2">
    <location>
        <begin position="1"/>
        <end position="11"/>
    </location>
</feature>
<feature type="compositionally biased region" description="Basic residues" evidence="2">
    <location>
        <begin position="24"/>
        <end position="35"/>
    </location>
</feature>
<dbReference type="GO" id="GO:0004016">
    <property type="term" value="F:adenylate cyclase activity"/>
    <property type="evidence" value="ECO:0007669"/>
    <property type="project" value="UniProtKB-ARBA"/>
</dbReference>
<dbReference type="Gene3D" id="3.30.70.1230">
    <property type="entry name" value="Nucleotide cyclase"/>
    <property type="match status" value="1"/>
</dbReference>
<proteinExistence type="inferred from homology"/>
<evidence type="ECO:0000313" key="4">
    <source>
        <dbReference type="EMBL" id="RCW45894.1"/>
    </source>
</evidence>
<name>A0A368VUX1_9ACTN</name>
<keyword evidence="5" id="KW-1185">Reference proteome</keyword>
<evidence type="ECO:0000256" key="2">
    <source>
        <dbReference type="SAM" id="MobiDB-lite"/>
    </source>
</evidence>
<dbReference type="PROSITE" id="PS50125">
    <property type="entry name" value="GUANYLATE_CYCLASE_2"/>
    <property type="match status" value="1"/>
</dbReference>
<dbReference type="CDD" id="cd07302">
    <property type="entry name" value="CHD"/>
    <property type="match status" value="1"/>
</dbReference>
<feature type="compositionally biased region" description="Low complexity" evidence="2">
    <location>
        <begin position="13"/>
        <end position="23"/>
    </location>
</feature>
<evidence type="ECO:0000259" key="3">
    <source>
        <dbReference type="PROSITE" id="PS50125"/>
    </source>
</evidence>
<evidence type="ECO:0000313" key="5">
    <source>
        <dbReference type="Proteomes" id="UP000253495"/>
    </source>
</evidence>
<dbReference type="GO" id="GO:0035556">
    <property type="term" value="P:intracellular signal transduction"/>
    <property type="evidence" value="ECO:0007669"/>
    <property type="project" value="InterPro"/>
</dbReference>
<dbReference type="Proteomes" id="UP000253495">
    <property type="component" value="Unassembled WGS sequence"/>
</dbReference>
<dbReference type="Pfam" id="PF00211">
    <property type="entry name" value="Guanylate_cyc"/>
    <property type="match status" value="1"/>
</dbReference>
<dbReference type="SMART" id="SM00044">
    <property type="entry name" value="CYCc"/>
    <property type="match status" value="1"/>
</dbReference>
<dbReference type="InterPro" id="IPR001054">
    <property type="entry name" value="A/G_cyclase"/>
</dbReference>
<organism evidence="4 5">
    <name type="scientific">Halopolyspora algeriensis</name>
    <dbReference type="NCBI Taxonomy" id="1500506"/>
    <lineage>
        <taxon>Bacteria</taxon>
        <taxon>Bacillati</taxon>
        <taxon>Actinomycetota</taxon>
        <taxon>Actinomycetes</taxon>
        <taxon>Actinomycetes incertae sedis</taxon>
        <taxon>Halopolyspora</taxon>
    </lineage>
</organism>
<dbReference type="AlphaFoldDB" id="A0A368VUX1"/>
<dbReference type="PANTHER" id="PTHR43081">
    <property type="entry name" value="ADENYLATE CYCLASE, TERMINAL-DIFFERENTIATION SPECIFIC-RELATED"/>
    <property type="match status" value="1"/>
</dbReference>
<gene>
    <name evidence="4" type="ORF">DFQ14_102195</name>
</gene>
<dbReference type="GO" id="GO:0006171">
    <property type="term" value="P:cAMP biosynthetic process"/>
    <property type="evidence" value="ECO:0007669"/>
    <property type="project" value="TreeGrafter"/>
</dbReference>
<dbReference type="SUPFAM" id="SSF55073">
    <property type="entry name" value="Nucleotide cyclase"/>
    <property type="match status" value="1"/>
</dbReference>
<accession>A0A368VUX1</accession>
<protein>
    <submittedName>
        <fullName evidence="4">Adenylate cyclase</fullName>
    </submittedName>
</protein>
<sequence length="302" mass="32283">MAGHGGTRDDGSAAASNAATPARRLLRLPRRRGSKRASTPASETLPGSRRRTRRMRKLIRRVDRHPGLLTVTEWLRRSLPGDSSYGDPLSVGGAGASSVVGRQLTTVAAQQPSVLREIGLGALQVWQAHADSHPGDEGERKMAVLFTDLAGFSTWTLEVGDDLAVRMLREVGAAVEPLVRQRGHVVKWLGDGLMAVFDDADDAVAAAIAAKDATSAVDVAGHRLHLRAGVHVGTPRRLGDDYYGQDVNIAARVAAAAGPGEVLISNTVRQNLNGRQIRLRRRGRFEAKGVPDDVRVWSATGA</sequence>
<dbReference type="EMBL" id="QPJC01000002">
    <property type="protein sequence ID" value="RCW45894.1"/>
    <property type="molecule type" value="Genomic_DNA"/>
</dbReference>
<evidence type="ECO:0000256" key="1">
    <source>
        <dbReference type="ARBA" id="ARBA00005381"/>
    </source>
</evidence>
<dbReference type="InterPro" id="IPR029787">
    <property type="entry name" value="Nucleotide_cyclase"/>
</dbReference>
<dbReference type="PANTHER" id="PTHR43081:SF19">
    <property type="entry name" value="PH-SENSITIVE ADENYLATE CYCLASE RV1264"/>
    <property type="match status" value="1"/>
</dbReference>
<comment type="caution">
    <text evidence="4">The sequence shown here is derived from an EMBL/GenBank/DDBJ whole genome shotgun (WGS) entry which is preliminary data.</text>
</comment>
<reference evidence="4 5" key="1">
    <citation type="submission" date="2018-07" db="EMBL/GenBank/DDBJ databases">
        <title>Genomic Encyclopedia of Type Strains, Phase III (KMG-III): the genomes of soil and plant-associated and newly described type strains.</title>
        <authorList>
            <person name="Whitman W."/>
        </authorList>
    </citation>
    <scope>NUCLEOTIDE SEQUENCE [LARGE SCALE GENOMIC DNA]</scope>
    <source>
        <strain evidence="4 5">CECT 8575</strain>
    </source>
</reference>
<feature type="domain" description="Guanylate cyclase" evidence="3">
    <location>
        <begin position="143"/>
        <end position="254"/>
    </location>
</feature>
<feature type="region of interest" description="Disordered" evidence="2">
    <location>
        <begin position="1"/>
        <end position="54"/>
    </location>
</feature>
<dbReference type="InterPro" id="IPR050697">
    <property type="entry name" value="Adenylyl/Guanylyl_Cyclase_3/4"/>
</dbReference>